<name>A0A1N6GU55_9BACT</name>
<dbReference type="AlphaFoldDB" id="A0A1N6GU55"/>
<evidence type="ECO:0000313" key="2">
    <source>
        <dbReference type="Proteomes" id="UP000185003"/>
    </source>
</evidence>
<gene>
    <name evidence="1" type="ORF">SAMN04488055_2969</name>
</gene>
<evidence type="ECO:0000313" key="1">
    <source>
        <dbReference type="EMBL" id="SIO10875.1"/>
    </source>
</evidence>
<proteinExistence type="predicted"/>
<accession>A0A1N6GU55</accession>
<reference evidence="1 2" key="1">
    <citation type="submission" date="2016-11" db="EMBL/GenBank/DDBJ databases">
        <authorList>
            <person name="Jaros S."/>
            <person name="Januszkiewicz K."/>
            <person name="Wedrychowicz H."/>
        </authorList>
    </citation>
    <scope>NUCLEOTIDE SEQUENCE [LARGE SCALE GENOMIC DNA]</scope>
    <source>
        <strain evidence="1 2">DSM 24787</strain>
    </source>
</reference>
<keyword evidence="2" id="KW-1185">Reference proteome</keyword>
<protein>
    <submittedName>
        <fullName evidence="1">Uncharacterized protein</fullName>
    </submittedName>
</protein>
<dbReference type="EMBL" id="FSRA01000001">
    <property type="protein sequence ID" value="SIO10875.1"/>
    <property type="molecule type" value="Genomic_DNA"/>
</dbReference>
<sequence length="118" mass="13173">MVSALFMVALNVQANDLGGNFDNNNDKVVKKTETKYTLTAMPKTNLSLDAGFTASGILRTDFKLSSDNTVNVRSVVTYKRGNVTYIVPYIVQVPPTQNLAPQHYHQLQVQVKLPFRKN</sequence>
<organism evidence="1 2">
    <name type="scientific">Chitinophaga niabensis</name>
    <dbReference type="NCBI Taxonomy" id="536979"/>
    <lineage>
        <taxon>Bacteria</taxon>
        <taxon>Pseudomonadati</taxon>
        <taxon>Bacteroidota</taxon>
        <taxon>Chitinophagia</taxon>
        <taxon>Chitinophagales</taxon>
        <taxon>Chitinophagaceae</taxon>
        <taxon>Chitinophaga</taxon>
    </lineage>
</organism>
<dbReference type="Proteomes" id="UP000185003">
    <property type="component" value="Unassembled WGS sequence"/>
</dbReference>